<keyword evidence="2" id="KW-0472">Membrane</keyword>
<evidence type="ECO:0000256" key="1">
    <source>
        <dbReference type="SAM" id="MobiDB-lite"/>
    </source>
</evidence>
<keyword evidence="2" id="KW-1133">Transmembrane helix</keyword>
<feature type="transmembrane region" description="Helical" evidence="2">
    <location>
        <begin position="136"/>
        <end position="156"/>
    </location>
</feature>
<feature type="compositionally biased region" description="Polar residues" evidence="1">
    <location>
        <begin position="200"/>
        <end position="210"/>
    </location>
</feature>
<dbReference type="RefSeq" id="XP_073557609.1">
    <property type="nucleotide sequence ID" value="XM_073704210.1"/>
</dbReference>
<dbReference type="Proteomes" id="UP001642720">
    <property type="component" value="Unassembled WGS sequence"/>
</dbReference>
<protein>
    <submittedName>
        <fullName evidence="3">Uncharacterized protein</fullName>
    </submittedName>
</protein>
<accession>A0ABY2H2V0</accession>
<keyword evidence="2" id="KW-0812">Transmembrane</keyword>
<name>A0ABY2H2V0_9HYPO</name>
<reference evidence="3 4" key="1">
    <citation type="submission" date="2018-01" db="EMBL/GenBank/DDBJ databases">
        <title>Genome characterization of the sugarcane-associated fungus Trichoderma ghanense CCMA-1212 and their application in lignocelulose bioconversion.</title>
        <authorList>
            <person name="Steindorff A.S."/>
            <person name="Mendes T.D."/>
            <person name="Vilela E.S.D."/>
            <person name="Rodrigues D.S."/>
            <person name="Formighieri E.F."/>
            <person name="Melo I.S."/>
            <person name="Favaro L.C.L."/>
        </authorList>
    </citation>
    <scope>NUCLEOTIDE SEQUENCE [LARGE SCALE GENOMIC DNA]</scope>
    <source>
        <strain evidence="3 4">CCMA-1212</strain>
    </source>
</reference>
<comment type="caution">
    <text evidence="3">The sequence shown here is derived from an EMBL/GenBank/DDBJ whole genome shotgun (WGS) entry which is preliminary data.</text>
</comment>
<dbReference type="EMBL" id="PPTA01000009">
    <property type="protein sequence ID" value="TFB01408.1"/>
    <property type="molecule type" value="Genomic_DNA"/>
</dbReference>
<evidence type="ECO:0000256" key="2">
    <source>
        <dbReference type="SAM" id="Phobius"/>
    </source>
</evidence>
<gene>
    <name evidence="3" type="ORF">CCMA1212_007028</name>
</gene>
<evidence type="ECO:0000313" key="4">
    <source>
        <dbReference type="Proteomes" id="UP001642720"/>
    </source>
</evidence>
<feature type="region of interest" description="Disordered" evidence="1">
    <location>
        <begin position="189"/>
        <end position="219"/>
    </location>
</feature>
<proteinExistence type="predicted"/>
<feature type="transmembrane region" description="Helical" evidence="2">
    <location>
        <begin position="109"/>
        <end position="130"/>
    </location>
</feature>
<evidence type="ECO:0000313" key="3">
    <source>
        <dbReference type="EMBL" id="TFB01408.1"/>
    </source>
</evidence>
<feature type="transmembrane region" description="Helical" evidence="2">
    <location>
        <begin position="20"/>
        <end position="41"/>
    </location>
</feature>
<dbReference type="GeneID" id="300578660"/>
<keyword evidence="4" id="KW-1185">Reference proteome</keyword>
<organism evidence="3 4">
    <name type="scientific">Trichoderma ghanense</name>
    <dbReference type="NCBI Taxonomy" id="65468"/>
    <lineage>
        <taxon>Eukaryota</taxon>
        <taxon>Fungi</taxon>
        <taxon>Dikarya</taxon>
        <taxon>Ascomycota</taxon>
        <taxon>Pezizomycotina</taxon>
        <taxon>Sordariomycetes</taxon>
        <taxon>Hypocreomycetidae</taxon>
        <taxon>Hypocreales</taxon>
        <taxon>Hypocreaceae</taxon>
        <taxon>Trichoderma</taxon>
    </lineage>
</organism>
<sequence length="400" mass="44361">MLAGLITYIHRKRVDGTYAFALFLVGTLLLCCGTGTNSYVLGSSTEEEYFQPAKNLGARMVWLQQKQTLADQEFEPTALFTGEGRPNIVTSSRIIITQDPDFKDIQRRLAIWTYIGLALTLVGFITQQVGVLRLHWSVRIASLGVAFFVVGVRAWARRGRTKPIFSRDLPPGFELDWLTDTIRDLDSAPWMRGRNEPASGPSNASSTQPDGFSDSFPNLPGAAEAQECTKLRHDLAKLANWRSPVSQEATQRAETMGAAMDQLHTECGCKDFIFADKGQTGRSKDPEARFTMSRQPDGKWMADAEEVEAALSLKVFSATFGGRKQTTSGCVGFGDEPTLDQYMPIERIRILGRCSDVLLRHLSWWAPTDGTPIRVGQEEYVTAEEGDQAVGPRTERNQAL</sequence>